<evidence type="ECO:0008006" key="2">
    <source>
        <dbReference type="Google" id="ProtNLM"/>
    </source>
</evidence>
<evidence type="ECO:0000313" key="1">
    <source>
        <dbReference type="EMBL" id="CAA9407464.1"/>
    </source>
</evidence>
<accession>A0A6J4P6A8</accession>
<organism evidence="1">
    <name type="scientific">uncultured Rubrobacteraceae bacterium</name>
    <dbReference type="NCBI Taxonomy" id="349277"/>
    <lineage>
        <taxon>Bacteria</taxon>
        <taxon>Bacillati</taxon>
        <taxon>Actinomycetota</taxon>
        <taxon>Rubrobacteria</taxon>
        <taxon>Rubrobacterales</taxon>
        <taxon>Rubrobacteraceae</taxon>
        <taxon>environmental samples</taxon>
    </lineage>
</organism>
<dbReference type="AlphaFoldDB" id="A0A6J4P6A8"/>
<gene>
    <name evidence="1" type="ORF">AVDCRST_MAG55-1099</name>
</gene>
<name>A0A6J4P6A8_9ACTN</name>
<dbReference type="SUPFAM" id="SSF103025">
    <property type="entry name" value="Folate-binding domain"/>
    <property type="match status" value="1"/>
</dbReference>
<proteinExistence type="predicted"/>
<dbReference type="InterPro" id="IPR027266">
    <property type="entry name" value="TrmE/GcvT-like"/>
</dbReference>
<dbReference type="Gene3D" id="3.30.1360.120">
    <property type="entry name" value="Probable tRNA modification gtpase trme, domain 1"/>
    <property type="match status" value="1"/>
</dbReference>
<dbReference type="EMBL" id="CADCUZ010000043">
    <property type="protein sequence ID" value="CAA9407464.1"/>
    <property type="molecule type" value="Genomic_DNA"/>
</dbReference>
<reference evidence="1" key="1">
    <citation type="submission" date="2020-02" db="EMBL/GenBank/DDBJ databases">
        <authorList>
            <person name="Meier V. D."/>
        </authorList>
    </citation>
    <scope>NUCLEOTIDE SEQUENCE</scope>
    <source>
        <strain evidence="1">AVDCRST_MAG55</strain>
    </source>
</reference>
<sequence length="225" mass="24006">MEGAVVTRSPVHDALERLDPGWGRIGTTPAALHFGDPTGEAGLKERLALCDTSALKRLGVKGPNAHPWLEDHGIGVPEPANSWSYLPDGRGLVARLGRNEFLVEDGPEGTVTEGLGNTLNSGARGIYPVLRQDAAFALTGERAGEVMLQVCGVDFGSLDHDARPVVLTRVAVISAVVLPRVEEGTRTFRIWCSSPYGMYLWEELREIMDEFGGGVVGLSALYGGG</sequence>
<protein>
    <recommendedName>
        <fullName evidence="2">Sarcosine oxidase gamma subunit</fullName>
    </recommendedName>
</protein>